<dbReference type="OrthoDB" id="5830080at2"/>
<dbReference type="RefSeq" id="WP_105062317.1">
    <property type="nucleotide sequence ID" value="NZ_MSCJ01000003.1"/>
</dbReference>
<gene>
    <name evidence="1" type="ORF">BTO08_19985</name>
</gene>
<evidence type="ECO:0000313" key="2">
    <source>
        <dbReference type="Proteomes" id="UP000238730"/>
    </source>
</evidence>
<evidence type="ECO:0000313" key="1">
    <source>
        <dbReference type="EMBL" id="PQJ62511.1"/>
    </source>
</evidence>
<accession>A0A2S7VLZ8</accession>
<sequence length="279" mass="30668">MKHSVGLLSLVLLAGCGGGGSGSDKEAEQVTADKVEVSEPENTTCGNLPEMSCYHAPKNLTLNLHLNLIEAENGALAFNKLNAAVGMHSSSGPVLISGPDNIEIRVGGATYTPEASHSGSSALNFNNLPIEKAYEIFWYRNGDIISHTYVDDLPNGIYFFESASDEQADTLTFRWLNLASEASNAGHINYLSCNNDNKKGELIFSLNSNYEKEMSSPYSITVKDMFGKTLTELKNEYDKCEVLFKTFTSDKSIQIVNYTNEKMITHITYNQEHTGVIFH</sequence>
<comment type="caution">
    <text evidence="1">The sequence shown here is derived from an EMBL/GenBank/DDBJ whole genome shotgun (WGS) entry which is preliminary data.</text>
</comment>
<dbReference type="Proteomes" id="UP000238730">
    <property type="component" value="Unassembled WGS sequence"/>
</dbReference>
<name>A0A2S7VLZ8_PHOAN</name>
<proteinExistence type="predicted"/>
<dbReference type="AlphaFoldDB" id="A0A2S7VLZ8"/>
<dbReference type="PROSITE" id="PS51257">
    <property type="entry name" value="PROKAR_LIPOPROTEIN"/>
    <property type="match status" value="1"/>
</dbReference>
<evidence type="ECO:0008006" key="3">
    <source>
        <dbReference type="Google" id="ProtNLM"/>
    </source>
</evidence>
<dbReference type="EMBL" id="MSCJ01000003">
    <property type="protein sequence ID" value="PQJ62511.1"/>
    <property type="molecule type" value="Genomic_DNA"/>
</dbReference>
<protein>
    <recommendedName>
        <fullName evidence="3">Lipoprotein</fullName>
    </recommendedName>
</protein>
<reference evidence="1 2" key="1">
    <citation type="submission" date="2016-12" db="EMBL/GenBank/DDBJ databases">
        <title>Diversity of luminous bacteria.</title>
        <authorList>
            <person name="Yoshizawa S."/>
            <person name="Kogure K."/>
        </authorList>
    </citation>
    <scope>NUCLEOTIDE SEQUENCE [LARGE SCALE GENOMIC DNA]</scope>
    <source>
        <strain evidence="1 2">LC1-200</strain>
    </source>
</reference>
<organism evidence="1 2">
    <name type="scientific">Photobacterium angustum</name>
    <dbReference type="NCBI Taxonomy" id="661"/>
    <lineage>
        <taxon>Bacteria</taxon>
        <taxon>Pseudomonadati</taxon>
        <taxon>Pseudomonadota</taxon>
        <taxon>Gammaproteobacteria</taxon>
        <taxon>Vibrionales</taxon>
        <taxon>Vibrionaceae</taxon>
        <taxon>Photobacterium</taxon>
    </lineage>
</organism>